<protein>
    <submittedName>
        <fullName evidence="1">Uncharacterized protein</fullName>
    </submittedName>
</protein>
<comment type="caution">
    <text evidence="1">The sequence shown here is derived from an EMBL/GenBank/DDBJ whole genome shotgun (WGS) entry which is preliminary data.</text>
</comment>
<evidence type="ECO:0000313" key="2">
    <source>
        <dbReference type="Proteomes" id="UP000636938"/>
    </source>
</evidence>
<dbReference type="Proteomes" id="UP000636938">
    <property type="component" value="Unassembled WGS sequence"/>
</dbReference>
<accession>A0A8X8FQW2</accession>
<sequence>MNDLSADIIHRLERCELELQASCGCLKALEYGLRAVIAAHPDPATLASLWSQVLPEVADQHSGNANSTPLYDAAFQHALATLTEQIEATTDRDEKDD</sequence>
<dbReference type="EMBL" id="JACSQS010000007">
    <property type="protein sequence ID" value="MBD7954301.1"/>
    <property type="molecule type" value="Genomic_DNA"/>
</dbReference>
<organism evidence="1 2">
    <name type="scientific">Stenotrophomonas lacuserhaii</name>
    <dbReference type="NCBI Taxonomy" id="2760084"/>
    <lineage>
        <taxon>Bacteria</taxon>
        <taxon>Pseudomonadati</taxon>
        <taxon>Pseudomonadota</taxon>
        <taxon>Gammaproteobacteria</taxon>
        <taxon>Lysobacterales</taxon>
        <taxon>Lysobacteraceae</taxon>
        <taxon>Stenotrophomonas</taxon>
    </lineage>
</organism>
<dbReference type="RefSeq" id="WP_191770521.1">
    <property type="nucleotide sequence ID" value="NZ_JACSQS010000007.1"/>
</dbReference>
<keyword evidence="2" id="KW-1185">Reference proteome</keyword>
<reference evidence="1 2" key="1">
    <citation type="submission" date="2020-08" db="EMBL/GenBank/DDBJ databases">
        <title>A Genomic Blueprint of the Chicken Gut Microbiome.</title>
        <authorList>
            <person name="Gilroy R."/>
            <person name="Ravi A."/>
            <person name="Getino M."/>
            <person name="Pursley I."/>
            <person name="Horton D.L."/>
            <person name="Alikhan N.-F."/>
            <person name="Baker D."/>
            <person name="Gharbi K."/>
            <person name="Hall N."/>
            <person name="Watson M."/>
            <person name="Adriaenssens E.M."/>
            <person name="Foster-Nyarko E."/>
            <person name="Jarju S."/>
            <person name="Secka A."/>
            <person name="Antonio M."/>
            <person name="Oren A."/>
            <person name="Chaudhuri R."/>
            <person name="La Ragione R.M."/>
            <person name="Hildebrand F."/>
            <person name="Pallen M.J."/>
        </authorList>
    </citation>
    <scope>NUCLEOTIDE SEQUENCE [LARGE SCALE GENOMIC DNA]</scope>
    <source>
        <strain evidence="1 2">Sa5BUN4</strain>
    </source>
</reference>
<gene>
    <name evidence="1" type="ORF">H9654_08785</name>
</gene>
<dbReference type="AlphaFoldDB" id="A0A8X8FQW2"/>
<evidence type="ECO:0000313" key="1">
    <source>
        <dbReference type="EMBL" id="MBD7954301.1"/>
    </source>
</evidence>
<name>A0A8X8FQW2_9GAMM</name>
<proteinExistence type="predicted"/>